<protein>
    <submittedName>
        <fullName evidence="2">Uncharacterized protein</fullName>
    </submittedName>
</protein>
<evidence type="ECO:0000313" key="3">
    <source>
        <dbReference type="Proteomes" id="UP000005801"/>
    </source>
</evidence>
<dbReference type="AlphaFoldDB" id="A6G808"/>
<dbReference type="eggNOG" id="ENOG502Z8XK">
    <property type="taxonomic scope" value="Bacteria"/>
</dbReference>
<keyword evidence="1" id="KW-0812">Transmembrane</keyword>
<keyword evidence="3" id="KW-1185">Reference proteome</keyword>
<dbReference type="EMBL" id="ABCS01000037">
    <property type="protein sequence ID" value="EDM77970.1"/>
    <property type="molecule type" value="Genomic_DNA"/>
</dbReference>
<name>A6G808_9BACT</name>
<dbReference type="Proteomes" id="UP000005801">
    <property type="component" value="Unassembled WGS sequence"/>
</dbReference>
<comment type="caution">
    <text evidence="2">The sequence shown here is derived from an EMBL/GenBank/DDBJ whole genome shotgun (WGS) entry which is preliminary data.</text>
</comment>
<gene>
    <name evidence="2" type="ORF">PPSIR1_19214</name>
</gene>
<sequence length="292" mass="31809">MLVPRSEAGRILTATASELAASSPDDSLEELQTRMRRAKQFKSLGWSVLVATVLAYAYLEALGIVVGVVFGGVAGVLWWRERDERRACGLSYDRENPEILARLGLAQQVGQALASARGLWHIHHSVKTSDWKRNAGADTLLRRTSTRSAVGSLAGIVLDIEAWSVPVGPQQLLWLPDRLLIWDGRSLAGVPYDSLQAEATATRFIENGRVPKDARVVDKTWQFTNKRGGPDRRFKNNRQLPVVAYGRLALRTTSGLCIDLQTSTVEAATAAASAVQALSARARMDALNPAPS</sequence>
<organism evidence="2 3">
    <name type="scientific">Plesiocystis pacifica SIR-1</name>
    <dbReference type="NCBI Taxonomy" id="391625"/>
    <lineage>
        <taxon>Bacteria</taxon>
        <taxon>Pseudomonadati</taxon>
        <taxon>Myxococcota</taxon>
        <taxon>Polyangia</taxon>
        <taxon>Nannocystales</taxon>
        <taxon>Nannocystaceae</taxon>
        <taxon>Plesiocystis</taxon>
    </lineage>
</organism>
<keyword evidence="1" id="KW-1133">Transmembrane helix</keyword>
<proteinExistence type="predicted"/>
<dbReference type="RefSeq" id="WP_006972853.1">
    <property type="nucleotide sequence ID" value="NZ_ABCS01000037.1"/>
</dbReference>
<accession>A6G808</accession>
<evidence type="ECO:0000313" key="2">
    <source>
        <dbReference type="EMBL" id="EDM77970.1"/>
    </source>
</evidence>
<evidence type="ECO:0000256" key="1">
    <source>
        <dbReference type="SAM" id="Phobius"/>
    </source>
</evidence>
<reference evidence="2 3" key="1">
    <citation type="submission" date="2007-06" db="EMBL/GenBank/DDBJ databases">
        <authorList>
            <person name="Shimkets L."/>
            <person name="Ferriera S."/>
            <person name="Johnson J."/>
            <person name="Kravitz S."/>
            <person name="Beeson K."/>
            <person name="Sutton G."/>
            <person name="Rogers Y.-H."/>
            <person name="Friedman R."/>
            <person name="Frazier M."/>
            <person name="Venter J.C."/>
        </authorList>
    </citation>
    <scope>NUCLEOTIDE SEQUENCE [LARGE SCALE GENOMIC DNA]</scope>
    <source>
        <strain evidence="2 3">SIR-1</strain>
    </source>
</reference>
<feature type="transmembrane region" description="Helical" evidence="1">
    <location>
        <begin position="64"/>
        <end position="80"/>
    </location>
</feature>
<keyword evidence="1" id="KW-0472">Membrane</keyword>
<dbReference type="STRING" id="391625.PPSIR1_19214"/>